<accession>A0A151B6X3</accession>
<evidence type="ECO:0000256" key="1">
    <source>
        <dbReference type="SAM" id="Phobius"/>
    </source>
</evidence>
<dbReference type="InterPro" id="IPR007404">
    <property type="entry name" value="YdjM-like"/>
</dbReference>
<dbReference type="EMBL" id="LTBA01000003">
    <property type="protein sequence ID" value="KYH35397.1"/>
    <property type="molecule type" value="Genomic_DNA"/>
</dbReference>
<dbReference type="PANTHER" id="PTHR35531:SF1">
    <property type="entry name" value="INNER MEMBRANE PROTEIN YBCI-RELATED"/>
    <property type="match status" value="1"/>
</dbReference>
<keyword evidence="1" id="KW-0812">Transmembrane</keyword>
<reference evidence="2 3" key="1">
    <citation type="submission" date="2016-02" db="EMBL/GenBank/DDBJ databases">
        <title>Genome sequence of Clostridium tepidiprofundi DSM 19306.</title>
        <authorList>
            <person name="Poehlein A."/>
            <person name="Daniel R."/>
        </authorList>
    </citation>
    <scope>NUCLEOTIDE SEQUENCE [LARGE SCALE GENOMIC DNA]</scope>
    <source>
        <strain evidence="2 3">DSM 19306</strain>
    </source>
</reference>
<protein>
    <submittedName>
        <fullName evidence="2">Inner membrane protein</fullName>
    </submittedName>
</protein>
<dbReference type="RefSeq" id="WP_066822302.1">
    <property type="nucleotide sequence ID" value="NZ_LTBA01000003.1"/>
</dbReference>
<name>A0A151B6X3_9CLOT</name>
<dbReference type="PIRSF" id="PIRSF030780">
    <property type="entry name" value="Md_memb_hyd_prd"/>
    <property type="match status" value="1"/>
</dbReference>
<keyword evidence="1" id="KW-0472">Membrane</keyword>
<dbReference type="PATRIC" id="fig|1121338.3.peg.580"/>
<comment type="caution">
    <text evidence="2">The sequence shown here is derived from an EMBL/GenBank/DDBJ whole genome shotgun (WGS) entry which is preliminary data.</text>
</comment>
<feature type="transmembrane region" description="Helical" evidence="1">
    <location>
        <begin position="134"/>
        <end position="159"/>
    </location>
</feature>
<dbReference type="AlphaFoldDB" id="A0A151B6X3"/>
<keyword evidence="1" id="KW-1133">Transmembrane helix</keyword>
<proteinExistence type="predicted"/>
<feature type="transmembrane region" description="Helical" evidence="1">
    <location>
        <begin position="25"/>
        <end position="42"/>
    </location>
</feature>
<dbReference type="OrthoDB" id="5459053at2"/>
<feature type="transmembrane region" description="Helical" evidence="1">
    <location>
        <begin position="179"/>
        <end position="196"/>
    </location>
</feature>
<dbReference type="STRING" id="1121338.CLTEP_05730"/>
<sequence length="201" mass="22617">MEGKTHAIVGAASYVALANKLPGKFSFLGMFIVVFAALLPDIDHPKSLFNKYILPIKNKTTKMILYFSLGVLVLWFDYLYTNEKALKALGISFIFIGISSHRNGLTHSLIGLWVFGFVSEYFGKTFGMPQIKYYVILGYSTHLICDSMTKMGLPLFYPFLRKKIKLPLAFKVGSKTGKFIEGIISTLALVYMVYMLPSMHV</sequence>
<organism evidence="2 3">
    <name type="scientific">Clostridium tepidiprofundi DSM 19306</name>
    <dbReference type="NCBI Taxonomy" id="1121338"/>
    <lineage>
        <taxon>Bacteria</taxon>
        <taxon>Bacillati</taxon>
        <taxon>Bacillota</taxon>
        <taxon>Clostridia</taxon>
        <taxon>Eubacteriales</taxon>
        <taxon>Clostridiaceae</taxon>
        <taxon>Clostridium</taxon>
    </lineage>
</organism>
<evidence type="ECO:0000313" key="3">
    <source>
        <dbReference type="Proteomes" id="UP000075531"/>
    </source>
</evidence>
<dbReference type="Pfam" id="PF04307">
    <property type="entry name" value="YdjM"/>
    <property type="match status" value="1"/>
</dbReference>
<evidence type="ECO:0000313" key="2">
    <source>
        <dbReference type="EMBL" id="KYH35397.1"/>
    </source>
</evidence>
<dbReference type="PANTHER" id="PTHR35531">
    <property type="entry name" value="INNER MEMBRANE PROTEIN YBCI-RELATED"/>
    <property type="match status" value="1"/>
</dbReference>
<dbReference type="InterPro" id="IPR016956">
    <property type="entry name" value="YdjM"/>
</dbReference>
<gene>
    <name evidence="2" type="ORF">CLTEP_05730</name>
</gene>
<dbReference type="Proteomes" id="UP000075531">
    <property type="component" value="Unassembled WGS sequence"/>
</dbReference>
<keyword evidence="3" id="KW-1185">Reference proteome</keyword>
<feature type="transmembrane region" description="Helical" evidence="1">
    <location>
        <begin position="63"/>
        <end position="80"/>
    </location>
</feature>